<proteinExistence type="inferred from homology"/>
<dbReference type="InterPro" id="IPR042450">
    <property type="entry name" value="EEF1E1"/>
</dbReference>
<dbReference type="PANTHER" id="PTHR44490">
    <property type="entry name" value="EUKARYOTIC TRANSLATION ELONGATION FACTOR 1 EPSILON-1"/>
    <property type="match status" value="1"/>
</dbReference>
<evidence type="ECO:0000313" key="8">
    <source>
        <dbReference type="EMBL" id="KAF5901164.1"/>
    </source>
</evidence>
<dbReference type="GO" id="GO:0003746">
    <property type="term" value="F:translation elongation factor activity"/>
    <property type="evidence" value="ECO:0007669"/>
    <property type="project" value="UniProtKB-KW"/>
</dbReference>
<dbReference type="Gene3D" id="1.10.10.1740">
    <property type="entry name" value="Transmembrane protein 14-like"/>
    <property type="match status" value="1"/>
</dbReference>
<dbReference type="Pfam" id="PF21972">
    <property type="entry name" value="Arc1p_N_like"/>
    <property type="match status" value="1"/>
</dbReference>
<dbReference type="InterPro" id="IPR036282">
    <property type="entry name" value="Glutathione-S-Trfase_C_sf"/>
</dbReference>
<comment type="caution">
    <text evidence="8">The sequence shown here is derived from an EMBL/GenBank/DDBJ whole genome shotgun (WGS) entry which is preliminary data.</text>
</comment>
<dbReference type="GO" id="GO:0043517">
    <property type="term" value="P:positive regulation of DNA damage response, signal transduction by p53 class mediator"/>
    <property type="evidence" value="ECO:0007669"/>
    <property type="project" value="InterPro"/>
</dbReference>
<feature type="transmembrane region" description="Helical" evidence="6">
    <location>
        <begin position="228"/>
        <end position="246"/>
    </location>
</feature>
<dbReference type="GO" id="GO:0017101">
    <property type="term" value="C:aminoacyl-tRNA synthetase multienzyme complex"/>
    <property type="evidence" value="ECO:0007669"/>
    <property type="project" value="InterPro"/>
</dbReference>
<comment type="subcellular location">
    <subcellularLocation>
        <location evidence="1">Membrane</location>
        <topology evidence="1">Multi-pass membrane protein</topology>
    </subcellularLocation>
</comment>
<protein>
    <submittedName>
        <fullName evidence="8">Eukaryotic translation elongation factor 1 epsilon-1</fullName>
    </submittedName>
</protein>
<feature type="non-terminal residue" evidence="8">
    <location>
        <position position="311"/>
    </location>
</feature>
<keyword evidence="3 6" id="KW-0812">Transmembrane</keyword>
<dbReference type="InterPro" id="IPR005349">
    <property type="entry name" value="TMEM14"/>
</dbReference>
<dbReference type="Gene3D" id="3.40.30.90">
    <property type="match status" value="1"/>
</dbReference>
<keyword evidence="9" id="KW-1185">Reference proteome</keyword>
<organism evidence="8 9">
    <name type="scientific">Clarias magur</name>
    <name type="common">Asian catfish</name>
    <name type="synonym">Macropteronotus magur</name>
    <dbReference type="NCBI Taxonomy" id="1594786"/>
    <lineage>
        <taxon>Eukaryota</taxon>
        <taxon>Metazoa</taxon>
        <taxon>Chordata</taxon>
        <taxon>Craniata</taxon>
        <taxon>Vertebrata</taxon>
        <taxon>Euteleostomi</taxon>
        <taxon>Actinopterygii</taxon>
        <taxon>Neopterygii</taxon>
        <taxon>Teleostei</taxon>
        <taxon>Ostariophysi</taxon>
        <taxon>Siluriformes</taxon>
        <taxon>Clariidae</taxon>
        <taxon>Clarias</taxon>
    </lineage>
</organism>
<accession>A0A8J4UIM8</accession>
<dbReference type="Gene3D" id="1.20.1050.10">
    <property type="match status" value="1"/>
</dbReference>
<evidence type="ECO:0000256" key="2">
    <source>
        <dbReference type="ARBA" id="ARBA00007590"/>
    </source>
</evidence>
<evidence type="ECO:0000256" key="6">
    <source>
        <dbReference type="SAM" id="Phobius"/>
    </source>
</evidence>
<name>A0A8J4UIM8_CLAMG</name>
<dbReference type="InterPro" id="IPR044890">
    <property type="entry name" value="TMEM14_sf"/>
</dbReference>
<dbReference type="EMBL" id="QNUK01000118">
    <property type="protein sequence ID" value="KAF5901164.1"/>
    <property type="molecule type" value="Genomic_DNA"/>
</dbReference>
<dbReference type="SUPFAM" id="SSF47616">
    <property type="entry name" value="GST C-terminal domain-like"/>
    <property type="match status" value="1"/>
</dbReference>
<dbReference type="Pfam" id="PF03647">
    <property type="entry name" value="Tmemb_14"/>
    <property type="match status" value="1"/>
</dbReference>
<keyword evidence="5 6" id="KW-0472">Membrane</keyword>
<dbReference type="OrthoDB" id="19141at2759"/>
<keyword evidence="8" id="KW-0251">Elongation factor</keyword>
<feature type="transmembrane region" description="Helical" evidence="6">
    <location>
        <begin position="278"/>
        <end position="297"/>
    </location>
</feature>
<keyword evidence="8" id="KW-0648">Protein biosynthesis</keyword>
<keyword evidence="4 6" id="KW-1133">Transmembrane helix</keyword>
<gene>
    <name evidence="8" type="primary">eef1e1</name>
    <name evidence="8" type="ORF">DAT39_009126</name>
</gene>
<reference evidence="8" key="1">
    <citation type="submission" date="2020-07" db="EMBL/GenBank/DDBJ databases">
        <title>Clarias magur genome sequencing, assembly and annotation.</title>
        <authorList>
            <person name="Kushwaha B."/>
            <person name="Kumar R."/>
            <person name="Das P."/>
            <person name="Joshi C.G."/>
            <person name="Kumar D."/>
            <person name="Nagpure N.S."/>
            <person name="Pandey M."/>
            <person name="Agarwal S."/>
            <person name="Srivastava S."/>
            <person name="Singh M."/>
            <person name="Sahoo L."/>
            <person name="Jayasankar P."/>
            <person name="Meher P.K."/>
            <person name="Koringa P.G."/>
            <person name="Iquebal M.A."/>
            <person name="Das S.P."/>
            <person name="Bit A."/>
            <person name="Patnaik S."/>
            <person name="Patel N."/>
            <person name="Shah T.M."/>
            <person name="Hinsu A."/>
            <person name="Jena J.K."/>
        </authorList>
    </citation>
    <scope>NUCLEOTIDE SEQUENCE</scope>
    <source>
        <strain evidence="8">CIFAMagur01</strain>
        <tissue evidence="8">Testis</tissue>
    </source>
</reference>
<dbReference type="PANTHER" id="PTHR44490:SF1">
    <property type="entry name" value="EUKARYOTIC TRANSLATION ELONGATION FACTOR 1 EPSILON-1"/>
    <property type="match status" value="1"/>
</dbReference>
<sequence length="311" mass="34408">MALRELSSLEKFLGLNKLNKYSTQGERKVPVLQNNNGSSLVGLATISSHLVREAKRRELLGDSPQQRAVVQQWLEYRLTRLDNCSKDEVKIILRELNQHLVDKVYLAGNRITLADTLMYYGIHHIVSCLSLKNPLESHITVRPTQKITFEHVVQAVSKLQQSMEEICNTEMRNISDTIEDVHIFHGHKARRTRTPKPEKPISSLEPKTREDLLPSVIFKQALVMALDWAGYGYAALVASGGVLGYVKAGSVPSLAAGLLFGGLAGFGAYQISQNPNNIWVSLATSGTLAALMGRRFYNSRKMMPAGIVAGA</sequence>
<dbReference type="GO" id="GO:0005634">
    <property type="term" value="C:nucleus"/>
    <property type="evidence" value="ECO:0007669"/>
    <property type="project" value="TreeGrafter"/>
</dbReference>
<dbReference type="GO" id="GO:0016020">
    <property type="term" value="C:membrane"/>
    <property type="evidence" value="ECO:0007669"/>
    <property type="project" value="UniProtKB-SubCell"/>
</dbReference>
<dbReference type="InterPro" id="IPR053836">
    <property type="entry name" value="Arc1-like_N"/>
</dbReference>
<comment type="similarity">
    <text evidence="2">Belongs to the TMEM14 family.</text>
</comment>
<evidence type="ECO:0000256" key="1">
    <source>
        <dbReference type="ARBA" id="ARBA00004141"/>
    </source>
</evidence>
<dbReference type="AlphaFoldDB" id="A0A8J4UIM8"/>
<dbReference type="GO" id="GO:0005737">
    <property type="term" value="C:cytoplasm"/>
    <property type="evidence" value="ECO:0007669"/>
    <property type="project" value="TreeGrafter"/>
</dbReference>
<feature type="transmembrane region" description="Helical" evidence="6">
    <location>
        <begin position="253"/>
        <end position="272"/>
    </location>
</feature>
<evidence type="ECO:0000256" key="3">
    <source>
        <dbReference type="ARBA" id="ARBA00022692"/>
    </source>
</evidence>
<feature type="domain" description="Nuclear-export cofactor Arc1-like N-terminal" evidence="7">
    <location>
        <begin position="66"/>
        <end position="135"/>
    </location>
</feature>
<evidence type="ECO:0000259" key="7">
    <source>
        <dbReference type="Pfam" id="PF21972"/>
    </source>
</evidence>
<dbReference type="Proteomes" id="UP000727407">
    <property type="component" value="Unassembled WGS sequence"/>
</dbReference>
<evidence type="ECO:0000313" key="9">
    <source>
        <dbReference type="Proteomes" id="UP000727407"/>
    </source>
</evidence>
<evidence type="ECO:0000256" key="5">
    <source>
        <dbReference type="ARBA" id="ARBA00023136"/>
    </source>
</evidence>
<dbReference type="FunFam" id="1.10.10.1740:FF:000002">
    <property type="entry name" value="Transmembrane protein 14C"/>
    <property type="match status" value="1"/>
</dbReference>
<evidence type="ECO:0000256" key="4">
    <source>
        <dbReference type="ARBA" id="ARBA00022989"/>
    </source>
</evidence>